<dbReference type="InterPro" id="IPR002818">
    <property type="entry name" value="DJ-1/PfpI"/>
</dbReference>
<dbReference type="PANTHER" id="PTHR48094:SF23">
    <property type="entry name" value="PROTEIN_NUCLEIC ACID DEGLYCASE 3"/>
    <property type="match status" value="1"/>
</dbReference>
<evidence type="ECO:0000313" key="3">
    <source>
        <dbReference type="Proteomes" id="UP001219630"/>
    </source>
</evidence>
<dbReference type="InterPro" id="IPR029062">
    <property type="entry name" value="Class_I_gatase-like"/>
</dbReference>
<dbReference type="InterPro" id="IPR050325">
    <property type="entry name" value="Prot/Nucl_acid_deglycase"/>
</dbReference>
<dbReference type="NCBIfam" id="TIGR01383">
    <property type="entry name" value="not_thiJ"/>
    <property type="match status" value="1"/>
</dbReference>
<evidence type="ECO:0000259" key="1">
    <source>
        <dbReference type="Pfam" id="PF01965"/>
    </source>
</evidence>
<accession>A0ABY8G5T9</accession>
<name>A0ABY8G5T9_9GAMM</name>
<dbReference type="PANTHER" id="PTHR48094">
    <property type="entry name" value="PROTEIN/NUCLEIC ACID DEGLYCASE DJ-1-RELATED"/>
    <property type="match status" value="1"/>
</dbReference>
<organism evidence="2 3">
    <name type="scientific">Dickeya lacustris</name>
    <dbReference type="NCBI Taxonomy" id="2259638"/>
    <lineage>
        <taxon>Bacteria</taxon>
        <taxon>Pseudomonadati</taxon>
        <taxon>Pseudomonadota</taxon>
        <taxon>Gammaproteobacteria</taxon>
        <taxon>Enterobacterales</taxon>
        <taxon>Pectobacteriaceae</taxon>
        <taxon>Dickeya</taxon>
    </lineage>
</organism>
<sequence>MTASVLVCLAPGSEEIEAVTTIDLLVRAGVHVTTASVASDGNTLITCSRGVKLVADAALVEVVDQPFDAVVLPGGLPGAHCFRDSPLLIERLRQTHQEGHIVAAICASPAIVLEYHQLFPIGNMTGYPALKAHIAAEKWQDKRVVFDPRVKLLTSQGPGTSIDFALKLIDLLLGKEKAAEIAAQLVLPPGIYNYQEQAAH</sequence>
<reference evidence="2 3" key="1">
    <citation type="submission" date="2022-12" db="EMBL/GenBank/DDBJ databases">
        <title>Complete genome sequencing of Dickeya lacustris type strain LMG30899.</title>
        <authorList>
            <person name="Dobhal S."/>
            <person name="Arizala D."/>
            <person name="Arif M."/>
        </authorList>
    </citation>
    <scope>NUCLEOTIDE SEQUENCE [LARGE SCALE GENOMIC DNA]</scope>
    <source>
        <strain evidence="2 3">LMG30899</strain>
    </source>
</reference>
<evidence type="ECO:0000313" key="2">
    <source>
        <dbReference type="EMBL" id="WFN55312.1"/>
    </source>
</evidence>
<proteinExistence type="predicted"/>
<dbReference type="SUPFAM" id="SSF52317">
    <property type="entry name" value="Class I glutamine amidotransferase-like"/>
    <property type="match status" value="1"/>
</dbReference>
<dbReference type="NCBIfam" id="NF008605">
    <property type="entry name" value="PRK11574.1"/>
    <property type="match status" value="1"/>
</dbReference>
<dbReference type="RefSeq" id="WP_125258684.1">
    <property type="nucleotide sequence ID" value="NZ_CP114280.1"/>
</dbReference>
<gene>
    <name evidence="2" type="primary">yajL</name>
    <name evidence="2" type="ORF">O1Q98_17110</name>
</gene>
<keyword evidence="3" id="KW-1185">Reference proteome</keyword>
<dbReference type="Gene3D" id="3.40.50.880">
    <property type="match status" value="1"/>
</dbReference>
<dbReference type="InterPro" id="IPR006287">
    <property type="entry name" value="DJ-1"/>
</dbReference>
<dbReference type="Pfam" id="PF01965">
    <property type="entry name" value="DJ-1_PfpI"/>
    <property type="match status" value="1"/>
</dbReference>
<dbReference type="CDD" id="cd03135">
    <property type="entry name" value="GATase1_DJ-1"/>
    <property type="match status" value="1"/>
</dbReference>
<keyword evidence="2" id="KW-0378">Hydrolase</keyword>
<feature type="domain" description="DJ-1/PfpI" evidence="1">
    <location>
        <begin position="4"/>
        <end position="170"/>
    </location>
</feature>
<dbReference type="GO" id="GO:0036524">
    <property type="term" value="F:protein deglycase activity"/>
    <property type="evidence" value="ECO:0007669"/>
    <property type="project" value="UniProtKB-EC"/>
</dbReference>
<dbReference type="Proteomes" id="UP001219630">
    <property type="component" value="Chromosome"/>
</dbReference>
<dbReference type="EC" id="3.5.1.124" evidence="2"/>
<protein>
    <submittedName>
        <fullName evidence="2">Protein deglycase YajL</fullName>
        <ecNumber evidence="2">3.5.1.124</ecNumber>
    </submittedName>
</protein>
<dbReference type="EMBL" id="CP114280">
    <property type="protein sequence ID" value="WFN55312.1"/>
    <property type="molecule type" value="Genomic_DNA"/>
</dbReference>